<feature type="transmembrane region" description="Helical" evidence="7">
    <location>
        <begin position="89"/>
        <end position="109"/>
    </location>
</feature>
<dbReference type="PANTHER" id="PTHR43791">
    <property type="entry name" value="PERMEASE-RELATED"/>
    <property type="match status" value="1"/>
</dbReference>
<keyword evidence="5 7" id="KW-0472">Membrane</keyword>
<feature type="transmembrane region" description="Helical" evidence="7">
    <location>
        <begin position="385"/>
        <end position="406"/>
    </location>
</feature>
<keyword evidence="9" id="KW-1185">Reference proteome</keyword>
<dbReference type="AlphaFoldDB" id="A0A3D8RYI0"/>
<sequence length="503" mass="56124">MSLELQTQDKPSPARSIDDETKPGEVEAIFLPDWSEQEERKVVRLMDCVLLPVLIAANFMVQIDRGNLSNSLTSTITQDLNISTNQVNVASQIFLVGVVIFELPSNILMQIFSPHLWLSAQIFIWGTIATFESFIKTYGSLLATRFLLGLFEAGFEPGGMYLLTMWYKPDEYALRIGYYYMGKLLASALSGLLAAGILNLAGVAGWVEGLMTIFVAFIFFLLLPRNIRNPIPVVSFNRWSYFTKRQRHILLARLGMGLNHTSSASEGESTAHRRGKVSLKELLETFKNIRLWFHVVITMLSACALHGLTLYTPTMIKSFHFSTIHSNALTSVAYFAAIVMCGALTWLSDRTQQRGLVTLLSVSWSLITWGCLMTVAGLSNKWHKYVILILANLCGVTTHVLNTSWLLSHTKSDQERGISSAVMTIAVNLGGLSGGQIYREEYAPTYHHSIQTMTIVGAAAWVVTVALILLYYFTDRERCTGVERHNLRVDLDTREGETAAKSS</sequence>
<dbReference type="EMBL" id="PVWQ01000006">
    <property type="protein sequence ID" value="RDW78914.1"/>
    <property type="molecule type" value="Genomic_DNA"/>
</dbReference>
<evidence type="ECO:0000313" key="9">
    <source>
        <dbReference type="Proteomes" id="UP000256690"/>
    </source>
</evidence>
<comment type="caution">
    <text evidence="8">The sequence shown here is derived from an EMBL/GenBank/DDBJ whole genome shotgun (WGS) entry which is preliminary data.</text>
</comment>
<feature type="transmembrane region" description="Helical" evidence="7">
    <location>
        <begin position="178"/>
        <end position="197"/>
    </location>
</feature>
<evidence type="ECO:0000256" key="6">
    <source>
        <dbReference type="SAM" id="MobiDB-lite"/>
    </source>
</evidence>
<feature type="transmembrane region" description="Helical" evidence="7">
    <location>
        <begin position="147"/>
        <end position="166"/>
    </location>
</feature>
<organism evidence="8 9">
    <name type="scientific">Aspergillus mulundensis</name>
    <dbReference type="NCBI Taxonomy" id="1810919"/>
    <lineage>
        <taxon>Eukaryota</taxon>
        <taxon>Fungi</taxon>
        <taxon>Dikarya</taxon>
        <taxon>Ascomycota</taxon>
        <taxon>Pezizomycotina</taxon>
        <taxon>Eurotiomycetes</taxon>
        <taxon>Eurotiomycetidae</taxon>
        <taxon>Eurotiales</taxon>
        <taxon>Aspergillaceae</taxon>
        <taxon>Aspergillus</taxon>
        <taxon>Aspergillus subgen. Nidulantes</taxon>
    </lineage>
</organism>
<feature type="transmembrane region" description="Helical" evidence="7">
    <location>
        <begin position="203"/>
        <end position="223"/>
    </location>
</feature>
<keyword evidence="3 7" id="KW-0812">Transmembrane</keyword>
<reference evidence="8 9" key="1">
    <citation type="journal article" date="2018" name="IMA Fungus">
        <title>IMA Genome-F 9: Draft genome sequence of Annulohypoxylon stygium, Aspergillus mulundensis, Berkeleyomyces basicola (syn. Thielaviopsis basicola), Ceratocystis smalleyi, two Cercospora beticola strains, Coleophoma cylindrospora, Fusarium fracticaudum, Phialophora cf. hyalina, and Morchella septimelata.</title>
        <authorList>
            <person name="Wingfield B.D."/>
            <person name="Bills G.F."/>
            <person name="Dong Y."/>
            <person name="Huang W."/>
            <person name="Nel W.J."/>
            <person name="Swalarsk-Parry B.S."/>
            <person name="Vaghefi N."/>
            <person name="Wilken P.M."/>
            <person name="An Z."/>
            <person name="de Beer Z.W."/>
            <person name="De Vos L."/>
            <person name="Chen L."/>
            <person name="Duong T.A."/>
            <person name="Gao Y."/>
            <person name="Hammerbacher A."/>
            <person name="Kikkert J.R."/>
            <person name="Li Y."/>
            <person name="Li H."/>
            <person name="Li K."/>
            <person name="Li Q."/>
            <person name="Liu X."/>
            <person name="Ma X."/>
            <person name="Naidoo K."/>
            <person name="Pethybridge S.J."/>
            <person name="Sun J."/>
            <person name="Steenkamp E.T."/>
            <person name="van der Nest M.A."/>
            <person name="van Wyk S."/>
            <person name="Wingfield M.J."/>
            <person name="Xiong C."/>
            <person name="Yue Q."/>
            <person name="Zhang X."/>
        </authorList>
    </citation>
    <scope>NUCLEOTIDE SEQUENCE [LARGE SCALE GENOMIC DNA]</scope>
    <source>
        <strain evidence="8 9">DSM 5745</strain>
    </source>
</reference>
<dbReference type="InterPro" id="IPR011701">
    <property type="entry name" value="MFS"/>
</dbReference>
<evidence type="ECO:0008006" key="10">
    <source>
        <dbReference type="Google" id="ProtNLM"/>
    </source>
</evidence>
<feature type="transmembrane region" description="Helical" evidence="7">
    <location>
        <begin position="289"/>
        <end position="308"/>
    </location>
</feature>
<feature type="transmembrane region" description="Helical" evidence="7">
    <location>
        <begin position="359"/>
        <end position="379"/>
    </location>
</feature>
<evidence type="ECO:0000256" key="4">
    <source>
        <dbReference type="ARBA" id="ARBA00022989"/>
    </source>
</evidence>
<accession>A0A3D8RYI0</accession>
<dbReference type="RefSeq" id="XP_026603614.1">
    <property type="nucleotide sequence ID" value="XM_026747782.1"/>
</dbReference>
<dbReference type="GO" id="GO:0022857">
    <property type="term" value="F:transmembrane transporter activity"/>
    <property type="evidence" value="ECO:0007669"/>
    <property type="project" value="InterPro"/>
</dbReference>
<dbReference type="GeneID" id="38116136"/>
<dbReference type="Proteomes" id="UP000256690">
    <property type="component" value="Unassembled WGS sequence"/>
</dbReference>
<feature type="transmembrane region" description="Helical" evidence="7">
    <location>
        <begin position="418"/>
        <end position="438"/>
    </location>
</feature>
<gene>
    <name evidence="8" type="ORF">DSM5745_05766</name>
</gene>
<keyword evidence="2" id="KW-0813">Transport</keyword>
<comment type="subcellular location">
    <subcellularLocation>
        <location evidence="1">Membrane</location>
        <topology evidence="1">Multi-pass membrane protein</topology>
    </subcellularLocation>
</comment>
<feature type="transmembrane region" description="Helical" evidence="7">
    <location>
        <begin position="328"/>
        <end position="347"/>
    </location>
</feature>
<evidence type="ECO:0000256" key="3">
    <source>
        <dbReference type="ARBA" id="ARBA00022692"/>
    </source>
</evidence>
<evidence type="ECO:0000256" key="1">
    <source>
        <dbReference type="ARBA" id="ARBA00004141"/>
    </source>
</evidence>
<dbReference type="OrthoDB" id="2985014at2759"/>
<proteinExistence type="predicted"/>
<feature type="region of interest" description="Disordered" evidence="6">
    <location>
        <begin position="1"/>
        <end position="20"/>
    </location>
</feature>
<dbReference type="GO" id="GO:0016020">
    <property type="term" value="C:membrane"/>
    <property type="evidence" value="ECO:0007669"/>
    <property type="project" value="UniProtKB-SubCell"/>
</dbReference>
<evidence type="ECO:0000256" key="2">
    <source>
        <dbReference type="ARBA" id="ARBA00022448"/>
    </source>
</evidence>
<name>A0A3D8RYI0_9EURO</name>
<dbReference type="Pfam" id="PF07690">
    <property type="entry name" value="MFS_1"/>
    <property type="match status" value="1"/>
</dbReference>
<dbReference type="SUPFAM" id="SSF103473">
    <property type="entry name" value="MFS general substrate transporter"/>
    <property type="match status" value="1"/>
</dbReference>
<evidence type="ECO:0000256" key="7">
    <source>
        <dbReference type="SAM" id="Phobius"/>
    </source>
</evidence>
<feature type="compositionally biased region" description="Polar residues" evidence="6">
    <location>
        <begin position="1"/>
        <end position="10"/>
    </location>
</feature>
<keyword evidence="4 7" id="KW-1133">Transmembrane helix</keyword>
<evidence type="ECO:0000313" key="8">
    <source>
        <dbReference type="EMBL" id="RDW78914.1"/>
    </source>
</evidence>
<dbReference type="Gene3D" id="1.20.1250.20">
    <property type="entry name" value="MFS general substrate transporter like domains"/>
    <property type="match status" value="2"/>
</dbReference>
<feature type="transmembrane region" description="Helical" evidence="7">
    <location>
        <begin position="450"/>
        <end position="474"/>
    </location>
</feature>
<protein>
    <recommendedName>
        <fullName evidence="10">Major facilitator superfamily (MFS) profile domain-containing protein</fullName>
    </recommendedName>
</protein>
<dbReference type="PANTHER" id="PTHR43791:SF32">
    <property type="entry name" value="MAJOR FACILITATOR SUPERFAMILY (MFS) PROFILE DOMAIN-CONTAINING PROTEIN"/>
    <property type="match status" value="1"/>
</dbReference>
<dbReference type="InterPro" id="IPR036259">
    <property type="entry name" value="MFS_trans_sf"/>
</dbReference>
<evidence type="ECO:0000256" key="5">
    <source>
        <dbReference type="ARBA" id="ARBA00023136"/>
    </source>
</evidence>